<reference evidence="2 3" key="1">
    <citation type="submission" date="2024-03" db="EMBL/GenBank/DDBJ databases">
        <authorList>
            <person name="Gkanogiannis A."/>
            <person name="Becerra Lopez-Lavalle L."/>
        </authorList>
    </citation>
    <scope>NUCLEOTIDE SEQUENCE [LARGE SCALE GENOMIC DNA]</scope>
</reference>
<gene>
    <name evidence="2" type="ORF">CITCOLO1_LOCUS17346</name>
</gene>
<evidence type="ECO:0000313" key="2">
    <source>
        <dbReference type="EMBL" id="CAK9325094.1"/>
    </source>
</evidence>
<feature type="transmembrane region" description="Helical" evidence="1">
    <location>
        <begin position="37"/>
        <end position="63"/>
    </location>
</feature>
<dbReference type="EMBL" id="OZ021741">
    <property type="protein sequence ID" value="CAK9325094.1"/>
    <property type="molecule type" value="Genomic_DNA"/>
</dbReference>
<dbReference type="Proteomes" id="UP001642487">
    <property type="component" value="Chromosome 7"/>
</dbReference>
<evidence type="ECO:0000256" key="1">
    <source>
        <dbReference type="SAM" id="Phobius"/>
    </source>
</evidence>
<evidence type="ECO:0000313" key="3">
    <source>
        <dbReference type="Proteomes" id="UP001642487"/>
    </source>
</evidence>
<keyword evidence="1" id="KW-0812">Transmembrane</keyword>
<protein>
    <submittedName>
        <fullName evidence="2">Uncharacterized protein</fullName>
    </submittedName>
</protein>
<proteinExistence type="predicted"/>
<sequence>MLEGIKIIKENIINNNEILRIPAFLSGKKKKALGAELLAFSFRSLSISFPFLFFISAIFHLLFGSGTSLYGILVPAKENNVGI</sequence>
<keyword evidence="1" id="KW-1133">Transmembrane helix</keyword>
<accession>A0ABP0YX35</accession>
<name>A0ABP0YX35_9ROSI</name>
<keyword evidence="3" id="KW-1185">Reference proteome</keyword>
<organism evidence="2 3">
    <name type="scientific">Citrullus colocynthis</name>
    <name type="common">colocynth</name>
    <dbReference type="NCBI Taxonomy" id="252529"/>
    <lineage>
        <taxon>Eukaryota</taxon>
        <taxon>Viridiplantae</taxon>
        <taxon>Streptophyta</taxon>
        <taxon>Embryophyta</taxon>
        <taxon>Tracheophyta</taxon>
        <taxon>Spermatophyta</taxon>
        <taxon>Magnoliopsida</taxon>
        <taxon>eudicotyledons</taxon>
        <taxon>Gunneridae</taxon>
        <taxon>Pentapetalae</taxon>
        <taxon>rosids</taxon>
        <taxon>fabids</taxon>
        <taxon>Cucurbitales</taxon>
        <taxon>Cucurbitaceae</taxon>
        <taxon>Benincaseae</taxon>
        <taxon>Citrullus</taxon>
    </lineage>
</organism>
<keyword evidence="1" id="KW-0472">Membrane</keyword>